<sequence>MKISTSLIMLLWFCLYDNTKSAPAPLQPKEKQNEYNLQLKLNNGHVLNEKVKIDPVAGTEYFRVPSHGSKDEIEVMQDFSKKLTMIHEKSENACYLSKLTTEASPDDLKAAIESKLREDNELELREITTWRVDKDFTQRSLLNEEMAMMCARSSIYWIQKIEETGSVRQSRDTGHSRVRRASPCAKNRICWYEFQFKLIKRDGKTFFTKIRVKKCKLISC</sequence>
<dbReference type="Proteomes" id="UP000515163">
    <property type="component" value="Unplaced"/>
</dbReference>
<dbReference type="InterPro" id="IPR007084">
    <property type="entry name" value="BRICHOS_dom"/>
</dbReference>
<keyword evidence="1" id="KW-1015">Disulfide bond</keyword>
<protein>
    <submittedName>
        <fullName evidence="5">Uncharacterized protein LOC116292436</fullName>
    </submittedName>
</protein>
<dbReference type="PROSITE" id="PS50869">
    <property type="entry name" value="BRICHOS"/>
    <property type="match status" value="1"/>
</dbReference>
<dbReference type="Pfam" id="PF04089">
    <property type="entry name" value="BRICHOS"/>
    <property type="match status" value="1"/>
</dbReference>
<dbReference type="InterPro" id="IPR051772">
    <property type="entry name" value="Gastrokine"/>
</dbReference>
<gene>
    <name evidence="5" type="primary">LOC116292436</name>
</gene>
<dbReference type="KEGG" id="aten:116292436"/>
<keyword evidence="4" id="KW-1185">Reference proteome</keyword>
<dbReference type="RefSeq" id="XP_031555615.1">
    <property type="nucleotide sequence ID" value="XM_031699755.1"/>
</dbReference>
<dbReference type="OrthoDB" id="5978086at2759"/>
<evidence type="ECO:0000256" key="2">
    <source>
        <dbReference type="SAM" id="SignalP"/>
    </source>
</evidence>
<proteinExistence type="predicted"/>
<name>A0A6P8HSG6_ACTTE</name>
<reference evidence="5" key="1">
    <citation type="submission" date="2025-08" db="UniProtKB">
        <authorList>
            <consortium name="RefSeq"/>
        </authorList>
    </citation>
    <scope>IDENTIFICATION</scope>
    <source>
        <tissue evidence="5">Tentacle</tissue>
    </source>
</reference>
<feature type="chain" id="PRO_5028206282" evidence="2">
    <location>
        <begin position="22"/>
        <end position="220"/>
    </location>
</feature>
<dbReference type="GeneID" id="116292436"/>
<dbReference type="InParanoid" id="A0A6P8HSG6"/>
<feature type="signal peptide" evidence="2">
    <location>
        <begin position="1"/>
        <end position="21"/>
    </location>
</feature>
<evidence type="ECO:0000313" key="4">
    <source>
        <dbReference type="Proteomes" id="UP000515163"/>
    </source>
</evidence>
<dbReference type="PANTHER" id="PTHR16483">
    <property type="entry name" value="GASTROKINE 1"/>
    <property type="match status" value="1"/>
</dbReference>
<keyword evidence="2" id="KW-0732">Signal</keyword>
<dbReference type="AlphaFoldDB" id="A0A6P8HSG6"/>
<accession>A0A6P8HSG6</accession>
<organism evidence="4 5">
    <name type="scientific">Actinia tenebrosa</name>
    <name type="common">Australian red waratah sea anemone</name>
    <dbReference type="NCBI Taxonomy" id="6105"/>
    <lineage>
        <taxon>Eukaryota</taxon>
        <taxon>Metazoa</taxon>
        <taxon>Cnidaria</taxon>
        <taxon>Anthozoa</taxon>
        <taxon>Hexacorallia</taxon>
        <taxon>Actiniaria</taxon>
        <taxon>Actiniidae</taxon>
        <taxon>Actinia</taxon>
    </lineage>
</organism>
<dbReference type="Gene3D" id="3.30.390.150">
    <property type="match status" value="1"/>
</dbReference>
<feature type="domain" description="BRICHOS" evidence="3">
    <location>
        <begin position="67"/>
        <end position="158"/>
    </location>
</feature>
<evidence type="ECO:0000313" key="5">
    <source>
        <dbReference type="RefSeq" id="XP_031555615.1"/>
    </source>
</evidence>
<evidence type="ECO:0000259" key="3">
    <source>
        <dbReference type="PROSITE" id="PS50869"/>
    </source>
</evidence>
<evidence type="ECO:0000256" key="1">
    <source>
        <dbReference type="ARBA" id="ARBA00023157"/>
    </source>
</evidence>